<dbReference type="Proteomes" id="UP001177670">
    <property type="component" value="Unassembled WGS sequence"/>
</dbReference>
<accession>A0AA40G2X5</accession>
<keyword evidence="2" id="KW-1185">Reference proteome</keyword>
<proteinExistence type="predicted"/>
<organism evidence="1 2">
    <name type="scientific">Melipona bicolor</name>
    <dbReference type="NCBI Taxonomy" id="60889"/>
    <lineage>
        <taxon>Eukaryota</taxon>
        <taxon>Metazoa</taxon>
        <taxon>Ecdysozoa</taxon>
        <taxon>Arthropoda</taxon>
        <taxon>Hexapoda</taxon>
        <taxon>Insecta</taxon>
        <taxon>Pterygota</taxon>
        <taxon>Neoptera</taxon>
        <taxon>Endopterygota</taxon>
        <taxon>Hymenoptera</taxon>
        <taxon>Apocrita</taxon>
        <taxon>Aculeata</taxon>
        <taxon>Apoidea</taxon>
        <taxon>Anthophila</taxon>
        <taxon>Apidae</taxon>
        <taxon>Melipona</taxon>
    </lineage>
</organism>
<evidence type="ECO:0000313" key="1">
    <source>
        <dbReference type="EMBL" id="KAK1129724.1"/>
    </source>
</evidence>
<dbReference type="EMBL" id="JAHYIQ010000008">
    <property type="protein sequence ID" value="KAK1129724.1"/>
    <property type="molecule type" value="Genomic_DNA"/>
</dbReference>
<gene>
    <name evidence="1" type="ORF">K0M31_019439</name>
</gene>
<protein>
    <submittedName>
        <fullName evidence="1">Uncharacterized protein</fullName>
    </submittedName>
</protein>
<name>A0AA40G2X5_9HYME</name>
<evidence type="ECO:0000313" key="2">
    <source>
        <dbReference type="Proteomes" id="UP001177670"/>
    </source>
</evidence>
<reference evidence="1" key="1">
    <citation type="submission" date="2021-10" db="EMBL/GenBank/DDBJ databases">
        <title>Melipona bicolor Genome sequencing and assembly.</title>
        <authorList>
            <person name="Araujo N.S."/>
            <person name="Arias M.C."/>
        </authorList>
    </citation>
    <scope>NUCLEOTIDE SEQUENCE</scope>
    <source>
        <strain evidence="1">USP_2M_L1-L4_2017</strain>
        <tissue evidence="1">Whole body</tissue>
    </source>
</reference>
<dbReference type="AlphaFoldDB" id="A0AA40G2X5"/>
<comment type="caution">
    <text evidence="1">The sequence shown here is derived from an EMBL/GenBank/DDBJ whole genome shotgun (WGS) entry which is preliminary data.</text>
</comment>
<sequence>MPGALAPGIGVYRGKLRLVEIAKQGSSGSSSSSSQRLRVSDCVDNRRARRTGFGFGDSRLKRTPPANGHPAFLAELTSNSWQRGETAGWEREGGGQTDVHSSCIYSYWLGSCFLEIQDTRLGFKKVCVFCFECSEEQNCSNDSEKLLN</sequence>